<evidence type="ECO:0000256" key="4">
    <source>
        <dbReference type="SAM" id="MobiDB-lite"/>
    </source>
</evidence>
<evidence type="ECO:0000256" key="2">
    <source>
        <dbReference type="ARBA" id="ARBA00022833"/>
    </source>
</evidence>
<sequence length="467" mass="52975">MDAAVEIESLRSIYEDDIDIEYREATHSDGTKYVIRKKVCPLEEGLYPSASLRVEIRITEEYPAKSPEVFFRQPRGITEGNISTVHSMVYDYLKEHVGLPVLYDTFQIVQSFLEKCQDIPSATCPVCFNNFDATTPSLCTDCDHFIHRSCFREYIIFSKKEIEKELQEWPDDLKDKVDQVLRCPVCRFELSSKDCAAADDRSGEVDHIGQSDKLPTDSTADTIDLTKWRALQRELNVIYEKQKAKGGIIDVEEDRLRNLVTEDLVFEVSLATPDPNDSLSDVAETERSVASKELLLGSASSKIRHQEGRTFRGRRNFFSRRQGYGRNNSHIQGVRAYDDRTSSKQITADSSGCSKYPSSQVCQGLVHDVEESLKSASIDRGEGTLFNDTTSKKFDRKENDSRGECSQVRCEPCSNVRIQTSKQRKNESSFLRRDCQHRLGFTASKKRNGGRGGSRFNHSSSALESEK</sequence>
<protein>
    <submittedName>
        <fullName evidence="7">Uncharacterized protein</fullName>
    </submittedName>
</protein>
<dbReference type="SUPFAM" id="SSF57850">
    <property type="entry name" value="RING/U-box"/>
    <property type="match status" value="1"/>
</dbReference>
<evidence type="ECO:0000256" key="3">
    <source>
        <dbReference type="PROSITE-ProRule" id="PRU00175"/>
    </source>
</evidence>
<dbReference type="AlphaFoldDB" id="A0ABD6EH90"/>
<dbReference type="CDD" id="cd23823">
    <property type="entry name" value="RWD_GCN2"/>
    <property type="match status" value="1"/>
</dbReference>
<dbReference type="GO" id="GO:0008270">
    <property type="term" value="F:zinc ion binding"/>
    <property type="evidence" value="ECO:0007669"/>
    <property type="project" value="UniProtKB-KW"/>
</dbReference>
<evidence type="ECO:0000256" key="1">
    <source>
        <dbReference type="ARBA" id="ARBA00022771"/>
    </source>
</evidence>
<dbReference type="Pfam" id="PF05773">
    <property type="entry name" value="RWD"/>
    <property type="match status" value="1"/>
</dbReference>
<dbReference type="SMART" id="SM00184">
    <property type="entry name" value="RING"/>
    <property type="match status" value="1"/>
</dbReference>
<dbReference type="PANTHER" id="PTHR13198:SF4">
    <property type="entry name" value="E3 UBIQUITIN-PROTEIN LIGASE RNF25"/>
    <property type="match status" value="1"/>
</dbReference>
<dbReference type="InterPro" id="IPR006575">
    <property type="entry name" value="RWD_dom"/>
</dbReference>
<dbReference type="Gene3D" id="3.10.110.10">
    <property type="entry name" value="Ubiquitin Conjugating Enzyme"/>
    <property type="match status" value="1"/>
</dbReference>
<keyword evidence="8" id="KW-1185">Reference proteome</keyword>
<dbReference type="SUPFAM" id="SSF54495">
    <property type="entry name" value="UBC-like"/>
    <property type="match status" value="1"/>
</dbReference>
<evidence type="ECO:0000313" key="8">
    <source>
        <dbReference type="Proteomes" id="UP001608902"/>
    </source>
</evidence>
<keyword evidence="1 3" id="KW-0479">Metal-binding</keyword>
<dbReference type="PROSITE" id="PS50089">
    <property type="entry name" value="ZF_RING_2"/>
    <property type="match status" value="1"/>
</dbReference>
<gene>
    <name evidence="7" type="ORF">AB6A40_005664</name>
</gene>
<dbReference type="EMBL" id="JBGFUD010003697">
    <property type="protein sequence ID" value="MFH4978955.1"/>
    <property type="molecule type" value="Genomic_DNA"/>
</dbReference>
<dbReference type="PROSITE" id="PS50908">
    <property type="entry name" value="RWD"/>
    <property type="match status" value="1"/>
</dbReference>
<proteinExistence type="predicted"/>
<organism evidence="7 8">
    <name type="scientific">Gnathostoma spinigerum</name>
    <dbReference type="NCBI Taxonomy" id="75299"/>
    <lineage>
        <taxon>Eukaryota</taxon>
        <taxon>Metazoa</taxon>
        <taxon>Ecdysozoa</taxon>
        <taxon>Nematoda</taxon>
        <taxon>Chromadorea</taxon>
        <taxon>Rhabditida</taxon>
        <taxon>Spirurina</taxon>
        <taxon>Gnathostomatomorpha</taxon>
        <taxon>Gnathostomatoidea</taxon>
        <taxon>Gnathostomatidae</taxon>
        <taxon>Gnathostoma</taxon>
    </lineage>
</organism>
<dbReference type="InterPro" id="IPR016135">
    <property type="entry name" value="UBQ-conjugating_enzyme/RWD"/>
</dbReference>
<feature type="domain" description="RING-type" evidence="5">
    <location>
        <begin position="124"/>
        <end position="187"/>
    </location>
</feature>
<keyword evidence="1 3" id="KW-0863">Zinc-finger</keyword>
<dbReference type="InterPro" id="IPR039133">
    <property type="entry name" value="RNF25"/>
</dbReference>
<name>A0ABD6EH90_9BILA</name>
<evidence type="ECO:0000259" key="5">
    <source>
        <dbReference type="PROSITE" id="PS50089"/>
    </source>
</evidence>
<feature type="domain" description="RWD" evidence="6">
    <location>
        <begin position="5"/>
        <end position="116"/>
    </location>
</feature>
<accession>A0ABD6EH90</accession>
<dbReference type="SMART" id="SM00591">
    <property type="entry name" value="RWD"/>
    <property type="match status" value="1"/>
</dbReference>
<dbReference type="InterPro" id="IPR001841">
    <property type="entry name" value="Znf_RING"/>
</dbReference>
<dbReference type="PANTHER" id="PTHR13198">
    <property type="entry name" value="RING FINGER PROTEIN 25"/>
    <property type="match status" value="1"/>
</dbReference>
<evidence type="ECO:0000313" key="7">
    <source>
        <dbReference type="EMBL" id="MFH4978955.1"/>
    </source>
</evidence>
<dbReference type="Gene3D" id="3.30.40.10">
    <property type="entry name" value="Zinc/RING finger domain, C3HC4 (zinc finger)"/>
    <property type="match status" value="1"/>
</dbReference>
<dbReference type="InterPro" id="IPR013083">
    <property type="entry name" value="Znf_RING/FYVE/PHD"/>
</dbReference>
<keyword evidence="2" id="KW-0862">Zinc</keyword>
<comment type="caution">
    <text evidence="7">The sequence shown here is derived from an EMBL/GenBank/DDBJ whole genome shotgun (WGS) entry which is preliminary data.</text>
</comment>
<feature type="region of interest" description="Disordered" evidence="4">
    <location>
        <begin position="441"/>
        <end position="467"/>
    </location>
</feature>
<dbReference type="Proteomes" id="UP001608902">
    <property type="component" value="Unassembled WGS sequence"/>
</dbReference>
<reference evidence="7 8" key="1">
    <citation type="submission" date="2024-08" db="EMBL/GenBank/DDBJ databases">
        <title>Gnathostoma spinigerum genome.</title>
        <authorList>
            <person name="Gonzalez-Bertolin B."/>
            <person name="Monzon S."/>
            <person name="Zaballos A."/>
            <person name="Jimenez P."/>
            <person name="Dekumyoy P."/>
            <person name="Varona S."/>
            <person name="Cuesta I."/>
            <person name="Sumanam S."/>
            <person name="Adisakwattana P."/>
            <person name="Gasser R.B."/>
            <person name="Hernandez-Gonzalez A."/>
            <person name="Young N.D."/>
            <person name="Perteguer M.J."/>
        </authorList>
    </citation>
    <scope>NUCLEOTIDE SEQUENCE [LARGE SCALE GENOMIC DNA]</scope>
    <source>
        <strain evidence="7">AL3</strain>
        <tissue evidence="7">Liver</tissue>
    </source>
</reference>
<evidence type="ECO:0000259" key="6">
    <source>
        <dbReference type="PROSITE" id="PS50908"/>
    </source>
</evidence>